<dbReference type="EMBL" id="CP036276">
    <property type="protein sequence ID" value="QDU42358.1"/>
    <property type="molecule type" value="Genomic_DNA"/>
</dbReference>
<dbReference type="KEGG" id="sdyn:Mal52_08140"/>
<name>A0A517ZIQ7_9PLAN</name>
<sequence length="444" mass="48239">MMPDSPQRFWTLRKRLCFVFGLILFAPLAVAGYVWFTASLELAAHLAELRSQGLPTTVSELSEFYSVPNGVNDPTALWVEAIDRVQAAGVYERGENLPFVGESELAVPPPGQPWLELDASRALIDELVVEFSAIRQAAAAGGQVRFPIDFTQGLEMDRPHTVHVSGVAELLQLSAHVNAHMGNDSAALEDIKAIFKLSDALRGEPVLISNIARNTVHNRGCETIENLLPFCEWSDVDLASLQWAVQSARFKDELARGVAGERVVLLDAIAETSVGPWRTANKLEVLRLINRFADSLSNSSPIILTGLRDLEAEIDAYSENHTNGVAPIILSLAVPGIAIAANSSASSTAQQRCTVVALALQRHRLKNGQLPDSLKNIDPQLLGPTTQTADALLDPFDGKPLRYRQDDMRIIIYSIADDAVDDSGDRAETTDGLSPQDIGIVLPK</sequence>
<gene>
    <name evidence="1" type="ORF">Mal52_08140</name>
</gene>
<reference evidence="1 2" key="1">
    <citation type="submission" date="2019-02" db="EMBL/GenBank/DDBJ databases">
        <title>Deep-cultivation of Planctomycetes and their phenomic and genomic characterization uncovers novel biology.</title>
        <authorList>
            <person name="Wiegand S."/>
            <person name="Jogler M."/>
            <person name="Boedeker C."/>
            <person name="Pinto D."/>
            <person name="Vollmers J."/>
            <person name="Rivas-Marin E."/>
            <person name="Kohn T."/>
            <person name="Peeters S.H."/>
            <person name="Heuer A."/>
            <person name="Rast P."/>
            <person name="Oberbeckmann S."/>
            <person name="Bunk B."/>
            <person name="Jeske O."/>
            <person name="Meyerdierks A."/>
            <person name="Storesund J.E."/>
            <person name="Kallscheuer N."/>
            <person name="Luecker S."/>
            <person name="Lage O.M."/>
            <person name="Pohl T."/>
            <person name="Merkel B.J."/>
            <person name="Hornburger P."/>
            <person name="Mueller R.-W."/>
            <person name="Bruemmer F."/>
            <person name="Labrenz M."/>
            <person name="Spormann A.M."/>
            <person name="Op den Camp H."/>
            <person name="Overmann J."/>
            <person name="Amann R."/>
            <person name="Jetten M.S.M."/>
            <person name="Mascher T."/>
            <person name="Medema M.H."/>
            <person name="Devos D.P."/>
            <person name="Kaster A.-K."/>
            <person name="Ovreas L."/>
            <person name="Rohde M."/>
            <person name="Galperin M.Y."/>
            <person name="Jogler C."/>
        </authorList>
    </citation>
    <scope>NUCLEOTIDE SEQUENCE [LARGE SCALE GENOMIC DNA]</scope>
    <source>
        <strain evidence="1 2">Mal52</strain>
    </source>
</reference>
<keyword evidence="2" id="KW-1185">Reference proteome</keyword>
<evidence type="ECO:0000313" key="2">
    <source>
        <dbReference type="Proteomes" id="UP000319383"/>
    </source>
</evidence>
<protein>
    <recommendedName>
        <fullName evidence="3">Bacterial type II secretion system protein G</fullName>
    </recommendedName>
</protein>
<dbReference type="AlphaFoldDB" id="A0A517ZIQ7"/>
<evidence type="ECO:0000313" key="1">
    <source>
        <dbReference type="EMBL" id="QDU42358.1"/>
    </source>
</evidence>
<proteinExistence type="predicted"/>
<dbReference type="RefSeq" id="WP_145374418.1">
    <property type="nucleotide sequence ID" value="NZ_CP036276.1"/>
</dbReference>
<dbReference type="Proteomes" id="UP000319383">
    <property type="component" value="Chromosome"/>
</dbReference>
<evidence type="ECO:0008006" key="3">
    <source>
        <dbReference type="Google" id="ProtNLM"/>
    </source>
</evidence>
<organism evidence="1 2">
    <name type="scientific">Symmachiella dynata</name>
    <dbReference type="NCBI Taxonomy" id="2527995"/>
    <lineage>
        <taxon>Bacteria</taxon>
        <taxon>Pseudomonadati</taxon>
        <taxon>Planctomycetota</taxon>
        <taxon>Planctomycetia</taxon>
        <taxon>Planctomycetales</taxon>
        <taxon>Planctomycetaceae</taxon>
        <taxon>Symmachiella</taxon>
    </lineage>
</organism>
<accession>A0A517ZIQ7</accession>